<keyword evidence="5" id="KW-0677">Repeat</keyword>
<dbReference type="Gene3D" id="3.30.40.10">
    <property type="entry name" value="Zinc/RING finger domain, C3HC4 (zinc finger)"/>
    <property type="match status" value="3"/>
</dbReference>
<comment type="subcellular location">
    <subcellularLocation>
        <location evidence="2">Cytoplasm</location>
    </subcellularLocation>
</comment>
<comment type="function">
    <text evidence="1">Probable adapter protein and signal transducer that links members of the tumor necrosis factor receptor family to different signaling pathways by association with the receptor cytoplasmic domain and kinases.</text>
</comment>
<evidence type="ECO:0000259" key="10">
    <source>
        <dbReference type="PROSITE" id="PS50089"/>
    </source>
</evidence>
<dbReference type="PROSITE" id="PS50144">
    <property type="entry name" value="MATH"/>
    <property type="match status" value="1"/>
</dbReference>
<feature type="domain" description="RanBP2-type" evidence="13">
    <location>
        <begin position="44"/>
        <end position="73"/>
    </location>
</feature>
<evidence type="ECO:0000256" key="2">
    <source>
        <dbReference type="ARBA" id="ARBA00004496"/>
    </source>
</evidence>
<evidence type="ECO:0000313" key="14">
    <source>
        <dbReference type="EMBL" id="KAK5576370.1"/>
    </source>
</evidence>
<evidence type="ECO:0000256" key="5">
    <source>
        <dbReference type="ARBA" id="ARBA00022737"/>
    </source>
</evidence>
<proteinExistence type="predicted"/>
<evidence type="ECO:0000256" key="7">
    <source>
        <dbReference type="ARBA" id="ARBA00022833"/>
    </source>
</evidence>
<dbReference type="InterPro" id="IPR001841">
    <property type="entry name" value="Znf_RING"/>
</dbReference>
<dbReference type="PANTHER" id="PTHR10131:SF65">
    <property type="entry name" value="RING FINGER PROTEIN DG17-RELATED"/>
    <property type="match status" value="1"/>
</dbReference>
<name>A0AAN7TWL5_9MYCE</name>
<dbReference type="InterPro" id="IPR008974">
    <property type="entry name" value="TRAF-like"/>
</dbReference>
<comment type="caution">
    <text evidence="14">The sequence shown here is derived from an EMBL/GenBank/DDBJ whole genome shotgun (WGS) entry which is preliminary data.</text>
</comment>
<keyword evidence="7 8" id="KW-0862">Zinc</keyword>
<dbReference type="InterPro" id="IPR001876">
    <property type="entry name" value="Znf_RanBP2"/>
</dbReference>
<evidence type="ECO:0000256" key="1">
    <source>
        <dbReference type="ARBA" id="ARBA00003051"/>
    </source>
</evidence>
<feature type="domain" description="TRAF-type" evidence="12">
    <location>
        <begin position="148"/>
        <end position="191"/>
    </location>
</feature>
<dbReference type="Pfam" id="PF22486">
    <property type="entry name" value="MATH_2"/>
    <property type="match status" value="1"/>
</dbReference>
<evidence type="ECO:0000259" key="11">
    <source>
        <dbReference type="PROSITE" id="PS50144"/>
    </source>
</evidence>
<dbReference type="PROSITE" id="PS50145">
    <property type="entry name" value="ZF_TRAF"/>
    <property type="match status" value="2"/>
</dbReference>
<dbReference type="PROSITE" id="PS50089">
    <property type="entry name" value="ZF_RING_2"/>
    <property type="match status" value="1"/>
</dbReference>
<dbReference type="AlphaFoldDB" id="A0AAN7TWL5"/>
<evidence type="ECO:0000259" key="12">
    <source>
        <dbReference type="PROSITE" id="PS50145"/>
    </source>
</evidence>
<keyword evidence="6 9" id="KW-0863">Zinc-finger</keyword>
<dbReference type="SUPFAM" id="SSF49599">
    <property type="entry name" value="TRAF domain-like"/>
    <property type="match status" value="3"/>
</dbReference>
<gene>
    <name evidence="14" type="ORF">RB653_007511</name>
</gene>
<reference evidence="14 15" key="1">
    <citation type="submission" date="2023-11" db="EMBL/GenBank/DDBJ databases">
        <title>Dfirmibasis_genome.</title>
        <authorList>
            <person name="Edelbroek B."/>
            <person name="Kjellin J."/>
            <person name="Jerlstrom-Hultqvist J."/>
            <person name="Soderbom F."/>
        </authorList>
    </citation>
    <scope>NUCLEOTIDE SEQUENCE [LARGE SCALE GENOMIC DNA]</scope>
    <source>
        <strain evidence="14 15">TNS-C-14</strain>
    </source>
</reference>
<evidence type="ECO:0000259" key="13">
    <source>
        <dbReference type="PROSITE" id="PS50199"/>
    </source>
</evidence>
<evidence type="ECO:0000313" key="15">
    <source>
        <dbReference type="Proteomes" id="UP001344447"/>
    </source>
</evidence>
<evidence type="ECO:0000256" key="9">
    <source>
        <dbReference type="PROSITE-ProRule" id="PRU00322"/>
    </source>
</evidence>
<accession>A0AAN7TWL5</accession>
<organism evidence="14 15">
    <name type="scientific">Dictyostelium firmibasis</name>
    <dbReference type="NCBI Taxonomy" id="79012"/>
    <lineage>
        <taxon>Eukaryota</taxon>
        <taxon>Amoebozoa</taxon>
        <taxon>Evosea</taxon>
        <taxon>Eumycetozoa</taxon>
        <taxon>Dictyostelia</taxon>
        <taxon>Dictyosteliales</taxon>
        <taxon>Dictyosteliaceae</taxon>
        <taxon>Dictyostelium</taxon>
    </lineage>
</organism>
<protein>
    <recommendedName>
        <fullName evidence="16">TNF receptor-associated factor family protein</fullName>
    </recommendedName>
</protein>
<evidence type="ECO:0000256" key="4">
    <source>
        <dbReference type="ARBA" id="ARBA00022723"/>
    </source>
</evidence>
<feature type="zinc finger region" description="TRAF-type" evidence="8">
    <location>
        <begin position="148"/>
        <end position="191"/>
    </location>
</feature>
<dbReference type="PROSITE" id="PS50199">
    <property type="entry name" value="ZF_RANBP2_2"/>
    <property type="match status" value="1"/>
</dbReference>
<evidence type="ECO:0008006" key="16">
    <source>
        <dbReference type="Google" id="ProtNLM"/>
    </source>
</evidence>
<dbReference type="InterPro" id="IPR013083">
    <property type="entry name" value="Znf_RING/FYVE/PHD"/>
</dbReference>
<feature type="domain" description="RING-type" evidence="10">
    <location>
        <begin position="28"/>
        <end position="68"/>
    </location>
</feature>
<feature type="domain" description="TRAF-type" evidence="12">
    <location>
        <begin position="204"/>
        <end position="251"/>
    </location>
</feature>
<feature type="zinc finger region" description="TRAF-type" evidence="8">
    <location>
        <begin position="204"/>
        <end position="251"/>
    </location>
</feature>
<keyword evidence="15" id="KW-1185">Reference proteome</keyword>
<dbReference type="Pfam" id="PF13923">
    <property type="entry name" value="zf-C3HC4_2"/>
    <property type="match status" value="1"/>
</dbReference>
<dbReference type="EMBL" id="JAVFKY010000005">
    <property type="protein sequence ID" value="KAK5576370.1"/>
    <property type="molecule type" value="Genomic_DNA"/>
</dbReference>
<dbReference type="GO" id="GO:0005737">
    <property type="term" value="C:cytoplasm"/>
    <property type="evidence" value="ECO:0007669"/>
    <property type="project" value="UniProtKB-SubCell"/>
</dbReference>
<keyword evidence="3" id="KW-0963">Cytoplasm</keyword>
<evidence type="ECO:0000256" key="6">
    <source>
        <dbReference type="ARBA" id="ARBA00022771"/>
    </source>
</evidence>
<evidence type="ECO:0000256" key="3">
    <source>
        <dbReference type="ARBA" id="ARBA00022490"/>
    </source>
</evidence>
<dbReference type="Pfam" id="PF02176">
    <property type="entry name" value="zf-TRAF"/>
    <property type="match status" value="1"/>
</dbReference>
<dbReference type="GO" id="GO:0008270">
    <property type="term" value="F:zinc ion binding"/>
    <property type="evidence" value="ECO:0007669"/>
    <property type="project" value="UniProtKB-KW"/>
</dbReference>
<dbReference type="Proteomes" id="UP001344447">
    <property type="component" value="Unassembled WGS sequence"/>
</dbReference>
<dbReference type="CDD" id="cd00121">
    <property type="entry name" value="MATH"/>
    <property type="match status" value="1"/>
</dbReference>
<dbReference type="InterPro" id="IPR001293">
    <property type="entry name" value="Znf_TRAF"/>
</dbReference>
<keyword evidence="4 8" id="KW-0479">Metal-binding</keyword>
<dbReference type="InterPro" id="IPR002083">
    <property type="entry name" value="MATH/TRAF_dom"/>
</dbReference>
<evidence type="ECO:0000256" key="8">
    <source>
        <dbReference type="PROSITE-ProRule" id="PRU00207"/>
    </source>
</evidence>
<feature type="domain" description="MATH" evidence="11">
    <location>
        <begin position="370"/>
        <end position="492"/>
    </location>
</feature>
<dbReference type="Gene3D" id="2.60.210.10">
    <property type="entry name" value="Apoptosis, Tumor Necrosis Factor Receptor Associated Protein 2, Chain A"/>
    <property type="match status" value="1"/>
</dbReference>
<dbReference type="PANTHER" id="PTHR10131">
    <property type="entry name" value="TNF RECEPTOR ASSOCIATED FACTOR"/>
    <property type="match status" value="1"/>
</dbReference>
<dbReference type="SUPFAM" id="SSF57850">
    <property type="entry name" value="RING/U-box"/>
    <property type="match status" value="1"/>
</dbReference>
<sequence>MTEYTYFFIKYNLNEILYDDINIEKYSCPICFDSIDKKEIYQCKEGHWFCKQCWVESLSKKKECMICRAIVNSFSELSRNRYLEQDFLNKKVYCPNSFKYKDENNFHTNKNTTTYNSSNNDNKNNNNLIKDLEDGCKDIIIIGEIEKHLKQCKFTHIKCKYIGCNKFLRLNKVEKHEKEQCEFRLEYCRYCDTDGITSRSLQNHYRECPKFIVKCSEDGCEIEMERANLQTHVEKYCQMVLIDCPYKDYGCNTSNRFPRSQLTDHINKINHTLAMGSMIEKQSLYIKEVNERCDEMSTKINQLEQQETESKCDQLFDKFYQLESKIDRKLINIEEDSFSKGRQEQITTKLSSALEKVSKVNSFFDSCLLKYKNRWSISNYLAKHKNHKKIASPQIEVCGKMFQLVIYPQGNLEEGYISVFLKSFSETPIKVFYKFTIINWKDQTKNATFKNKTVFDHKKTSSGCSEFIKSLETSKKTETWLQDDVLVVDFSIEININNDITPLES</sequence>